<sequence length="181" mass="20575">MEKLDELEEINLLAIMLEHMHRVMTWKTATHGIPYGYLLNYMFKHLHGTTKQMFIVVTLVECECVKGKAKGRYHVEDLLKQQATLKQELTDLTGVLNDKEVEIAQLKSQLQKLVSKGPGTSGVDEQVMQKLRAKNEQLLKTNASLSEEVKALNKQVIRAHKATNERMSLLMRTLTPLPPPS</sequence>
<organism evidence="2 3">
    <name type="scientific">Solanum tuberosum</name>
    <name type="common">Potato</name>
    <dbReference type="NCBI Taxonomy" id="4113"/>
    <lineage>
        <taxon>Eukaryota</taxon>
        <taxon>Viridiplantae</taxon>
        <taxon>Streptophyta</taxon>
        <taxon>Embryophyta</taxon>
        <taxon>Tracheophyta</taxon>
        <taxon>Spermatophyta</taxon>
        <taxon>Magnoliopsida</taxon>
        <taxon>eudicotyledons</taxon>
        <taxon>Gunneridae</taxon>
        <taxon>Pentapetalae</taxon>
        <taxon>asterids</taxon>
        <taxon>lamiids</taxon>
        <taxon>Solanales</taxon>
        <taxon>Solanaceae</taxon>
        <taxon>Solanoideae</taxon>
        <taxon>Solaneae</taxon>
        <taxon>Solanum</taxon>
    </lineage>
</organism>
<reference evidence="2 3" key="1">
    <citation type="journal article" date="2021" name="bioRxiv">
        <title>Chromosome-scale and haplotype-resolved genome assembly of a tetraploid potato cultivar.</title>
        <authorList>
            <person name="Sun H."/>
            <person name="Jiao W.-B."/>
            <person name="Krause K."/>
            <person name="Campoy J.A."/>
            <person name="Goel M."/>
            <person name="Folz-Donahue K."/>
            <person name="Kukat C."/>
            <person name="Huettel B."/>
            <person name="Schneeberger K."/>
        </authorList>
    </citation>
    <scope>NUCLEOTIDE SEQUENCE [LARGE SCALE GENOMIC DNA]</scope>
    <source>
        <strain evidence="2">SolTubOtavaFocal</strain>
        <tissue evidence="2">Leaves</tissue>
    </source>
</reference>
<dbReference type="EMBL" id="JAIVGD010000023">
    <property type="protein sequence ID" value="KAH0743352.1"/>
    <property type="molecule type" value="Genomic_DNA"/>
</dbReference>
<protein>
    <submittedName>
        <fullName evidence="2">Uncharacterized protein</fullName>
    </submittedName>
</protein>
<keyword evidence="1" id="KW-0175">Coiled coil</keyword>
<accession>A0ABQ7U8W4</accession>
<evidence type="ECO:0000313" key="3">
    <source>
        <dbReference type="Proteomes" id="UP000826656"/>
    </source>
</evidence>
<evidence type="ECO:0000313" key="2">
    <source>
        <dbReference type="EMBL" id="KAH0743352.1"/>
    </source>
</evidence>
<feature type="coiled-coil region" evidence="1">
    <location>
        <begin position="89"/>
        <end position="162"/>
    </location>
</feature>
<proteinExistence type="predicted"/>
<name>A0ABQ7U8W4_SOLTU</name>
<keyword evidence="3" id="KW-1185">Reference proteome</keyword>
<dbReference type="Proteomes" id="UP000826656">
    <property type="component" value="Unassembled WGS sequence"/>
</dbReference>
<evidence type="ECO:0000256" key="1">
    <source>
        <dbReference type="SAM" id="Coils"/>
    </source>
</evidence>
<comment type="caution">
    <text evidence="2">The sequence shown here is derived from an EMBL/GenBank/DDBJ whole genome shotgun (WGS) entry which is preliminary data.</text>
</comment>
<gene>
    <name evidence="2" type="ORF">KY290_031345</name>
</gene>